<name>A0A9W7XS94_9FUNG</name>
<protein>
    <submittedName>
        <fullName evidence="2">Uncharacterized protein</fullName>
    </submittedName>
</protein>
<organism evidence="2 3">
    <name type="scientific">Coemansia asiatica</name>
    <dbReference type="NCBI Taxonomy" id="1052880"/>
    <lineage>
        <taxon>Eukaryota</taxon>
        <taxon>Fungi</taxon>
        <taxon>Fungi incertae sedis</taxon>
        <taxon>Zoopagomycota</taxon>
        <taxon>Kickxellomycotina</taxon>
        <taxon>Kickxellomycetes</taxon>
        <taxon>Kickxellales</taxon>
        <taxon>Kickxellaceae</taxon>
        <taxon>Coemansia</taxon>
    </lineage>
</organism>
<evidence type="ECO:0000256" key="1">
    <source>
        <dbReference type="ARBA" id="ARBA00022737"/>
    </source>
</evidence>
<comment type="caution">
    <text evidence="2">The sequence shown here is derived from an EMBL/GenBank/DDBJ whole genome shotgun (WGS) entry which is preliminary data.</text>
</comment>
<dbReference type="EMBL" id="JANBOH010000005">
    <property type="protein sequence ID" value="KAJ1648449.1"/>
    <property type="molecule type" value="Genomic_DNA"/>
</dbReference>
<dbReference type="PANTHER" id="PTHR47932">
    <property type="entry name" value="ATPASE EXPRESSION PROTEIN 3"/>
    <property type="match status" value="1"/>
</dbReference>
<keyword evidence="1" id="KW-0677">Repeat</keyword>
<dbReference type="Gene3D" id="1.25.40.10">
    <property type="entry name" value="Tetratricopeptide repeat domain"/>
    <property type="match status" value="1"/>
</dbReference>
<evidence type="ECO:0000313" key="3">
    <source>
        <dbReference type="Proteomes" id="UP001145021"/>
    </source>
</evidence>
<dbReference type="InterPro" id="IPR011990">
    <property type="entry name" value="TPR-like_helical_dom_sf"/>
</dbReference>
<accession>A0A9W7XS94</accession>
<reference evidence="2" key="1">
    <citation type="submission" date="2022-07" db="EMBL/GenBank/DDBJ databases">
        <title>Phylogenomic reconstructions and comparative analyses of Kickxellomycotina fungi.</title>
        <authorList>
            <person name="Reynolds N.K."/>
            <person name="Stajich J.E."/>
            <person name="Barry K."/>
            <person name="Grigoriev I.V."/>
            <person name="Crous P."/>
            <person name="Smith M.E."/>
        </authorList>
    </citation>
    <scope>NUCLEOTIDE SEQUENCE</scope>
    <source>
        <strain evidence="2">NBRC 105413</strain>
    </source>
</reference>
<dbReference type="Proteomes" id="UP001145021">
    <property type="component" value="Unassembled WGS sequence"/>
</dbReference>
<keyword evidence="3" id="KW-1185">Reference proteome</keyword>
<sequence>MSVDPLQHGAFLEEDKPTRVGQKERVAKTVVKINGYIVERQYLFAASALTDLLQIDIFSGTGFMMQTPMVIRELFVLQGNQNGIFGRTVLMAIRKLQISRQRETYSFGLLKRERRRLDSLEFINTHCRYREIAEHVVLLLASRKLVTAGHLGKQLEIDLASVDPKAVLPHDMLLWLRGFYQHNVEPDINTMTIIINAYLQHEDSGFAIWIYEQMQRGVISVTRQDYSVENIAVPAPNAVTEALLAEVWIKRGDLDPVLRLLSRLEQQKEQSILQRLVTRAVSGLVEQGRTDEAELVLKRFSIQDDGQHKGVNVRALIKLSLGHIRSSNLDRAFLLFETACKSISSDDVSSGLVSILYLSSLLNSLLHAFLRRPAYHCKHIHACLLVARTHNIPFNTTTFNILLARLSRIAARAACVSKTSLELDKVASAMQRLYVNMVHHDVDIDDMTLCHLAPLWIHLGLEELVKINWEWITRGRSRGKIDQLRRHLLHHIKHWDLGEQATKLVIGL</sequence>
<dbReference type="PANTHER" id="PTHR47932:SF44">
    <property type="entry name" value="MIOREX COMPLEX COMPONENT 1"/>
    <property type="match status" value="1"/>
</dbReference>
<gene>
    <name evidence="2" type="ORF">LPJ64_000278</name>
</gene>
<proteinExistence type="predicted"/>
<dbReference type="AlphaFoldDB" id="A0A9W7XS94"/>
<evidence type="ECO:0000313" key="2">
    <source>
        <dbReference type="EMBL" id="KAJ1648449.1"/>
    </source>
</evidence>